<evidence type="ECO:0000313" key="1">
    <source>
        <dbReference type="EMBL" id="TXL81428.1"/>
    </source>
</evidence>
<sequence length="63" mass="7376">MARLRTHLRDEVRNRVSRACHGWRLLRLSDLTVFSAKTRSNSGPDFNKNGEFLNSPFFSSLFY</sequence>
<protein>
    <submittedName>
        <fullName evidence="1">Uncharacterized protein</fullName>
    </submittedName>
</protein>
<dbReference type="EMBL" id="RCNL01000001">
    <property type="protein sequence ID" value="TXL81428.1"/>
    <property type="molecule type" value="Genomic_DNA"/>
</dbReference>
<comment type="caution">
    <text evidence="1">The sequence shown here is derived from an EMBL/GenBank/DDBJ whole genome shotgun (WGS) entry which is preliminary data.</text>
</comment>
<gene>
    <name evidence="1" type="ORF">D9O29_04875</name>
</gene>
<reference evidence="1 2" key="1">
    <citation type="submission" date="2018-10" db="EMBL/GenBank/DDBJ databases">
        <title>Draft genome sequence of Pantoea vagans isolated from corpses of the sugarcane aphid Melanaphis sacchari Zehntner.</title>
        <authorList>
            <person name="Toledo E."/>
            <person name="Pena G."/>
            <person name="Lozano L."/>
        </authorList>
    </citation>
    <scope>NUCLEOTIDE SEQUENCE [LARGE SCALE GENOMIC DNA]</scope>
    <source>
        <strain evidence="1 2">ET-90</strain>
    </source>
</reference>
<proteinExistence type="predicted"/>
<organism evidence="1 2">
    <name type="scientific">Pantoea vagans</name>
    <dbReference type="NCBI Taxonomy" id="470934"/>
    <lineage>
        <taxon>Bacteria</taxon>
        <taxon>Pseudomonadati</taxon>
        <taxon>Pseudomonadota</taxon>
        <taxon>Gammaproteobacteria</taxon>
        <taxon>Enterobacterales</taxon>
        <taxon>Erwiniaceae</taxon>
        <taxon>Pantoea</taxon>
    </lineage>
</organism>
<accession>A0ABY3LM89</accession>
<keyword evidence="2" id="KW-1185">Reference proteome</keyword>
<name>A0ABY3LM89_9GAMM</name>
<dbReference type="Proteomes" id="UP000426772">
    <property type="component" value="Unassembled WGS sequence"/>
</dbReference>
<evidence type="ECO:0000313" key="2">
    <source>
        <dbReference type="Proteomes" id="UP000426772"/>
    </source>
</evidence>